<name>A0A285VX13_9MICO</name>
<dbReference type="Pfam" id="PF02515">
    <property type="entry name" value="CoA_transf_3"/>
    <property type="match status" value="1"/>
</dbReference>
<dbReference type="InterPro" id="IPR050509">
    <property type="entry name" value="CoA-transferase_III"/>
</dbReference>
<dbReference type="InterPro" id="IPR003673">
    <property type="entry name" value="CoA-Trfase_fam_III"/>
</dbReference>
<gene>
    <name evidence="1" type="ORF">SAMN05421879_11623</name>
</gene>
<dbReference type="Gene3D" id="3.40.50.10540">
    <property type="entry name" value="Crotonobetainyl-coa:carnitine coa-transferase, domain 1"/>
    <property type="match status" value="1"/>
</dbReference>
<reference evidence="2" key="1">
    <citation type="submission" date="2017-08" db="EMBL/GenBank/DDBJ databases">
        <authorList>
            <person name="Varghese N."/>
            <person name="Submissions S."/>
        </authorList>
    </citation>
    <scope>NUCLEOTIDE SEQUENCE [LARGE SCALE GENOMIC DNA]</scope>
    <source>
        <strain evidence="2">USBA17B2</strain>
    </source>
</reference>
<dbReference type="Proteomes" id="UP000219688">
    <property type="component" value="Unassembled WGS sequence"/>
</dbReference>
<dbReference type="InterPro" id="IPR044855">
    <property type="entry name" value="CoA-Trfase_III_dom3_sf"/>
</dbReference>
<organism evidence="1 2">
    <name type="scientific">Ornithinimicrobium cerasi</name>
    <dbReference type="NCBI Taxonomy" id="2248773"/>
    <lineage>
        <taxon>Bacteria</taxon>
        <taxon>Bacillati</taxon>
        <taxon>Actinomycetota</taxon>
        <taxon>Actinomycetes</taxon>
        <taxon>Micrococcales</taxon>
        <taxon>Ornithinimicrobiaceae</taxon>
        <taxon>Ornithinimicrobium</taxon>
    </lineage>
</organism>
<dbReference type="RefSeq" id="WP_097189173.1">
    <property type="nucleotide sequence ID" value="NZ_OBQK01000016.1"/>
</dbReference>
<dbReference type="InterPro" id="IPR023606">
    <property type="entry name" value="CoA-Trfase_III_dom_1_sf"/>
</dbReference>
<protein>
    <submittedName>
        <fullName evidence="1">Alpha-methylacyl-CoA racemase</fullName>
    </submittedName>
</protein>
<dbReference type="PANTHER" id="PTHR48228">
    <property type="entry name" value="SUCCINYL-COA--D-CITRAMALATE COA-TRANSFERASE"/>
    <property type="match status" value="1"/>
</dbReference>
<dbReference type="AlphaFoldDB" id="A0A285VX13"/>
<dbReference type="PANTHER" id="PTHR48228:SF5">
    <property type="entry name" value="ALPHA-METHYLACYL-COA RACEMASE"/>
    <property type="match status" value="1"/>
</dbReference>
<dbReference type="SUPFAM" id="SSF89796">
    <property type="entry name" value="CoA-transferase family III (CaiB/BaiF)"/>
    <property type="match status" value="1"/>
</dbReference>
<evidence type="ECO:0000313" key="1">
    <source>
        <dbReference type="EMBL" id="SOC57786.1"/>
    </source>
</evidence>
<proteinExistence type="predicted"/>
<evidence type="ECO:0000313" key="2">
    <source>
        <dbReference type="Proteomes" id="UP000219688"/>
    </source>
</evidence>
<dbReference type="Gene3D" id="3.30.1540.10">
    <property type="entry name" value="formyl-coa transferase, domain 3"/>
    <property type="match status" value="1"/>
</dbReference>
<keyword evidence="2" id="KW-1185">Reference proteome</keyword>
<dbReference type="GO" id="GO:0003824">
    <property type="term" value="F:catalytic activity"/>
    <property type="evidence" value="ECO:0007669"/>
    <property type="project" value="InterPro"/>
</dbReference>
<sequence length="351" mass="36359">MTTRPGGGPLTGVRVVELQGLGPVPHAAMMLADLGAEVVLVARPGGPGLSLGEPEDDLLLRGRARTVAVDLRSADGVAQVLDLVADADVLLEGLRPGVTERLGVGPEACLGRNPGLVYVRVTGWGQEGPWSGHVGHDLNYLGLTGALHAIGPADRPPPPPLNLVGDFGGGSMLAVVGALAALVGRAATGRGQVVDAAMVDGTALLSQLVLSMLGSGLGTLRREANLLDGGAPFYRTYTCADGRYVAVAALEEPFWQALLTGLGEQGRGLPDRADRSAWPRLHASLEAVFATRDRDDWCSRLAGTDACVTPVLTFAEAAGHPHLRARGTYVERDGTLQAAPAPRFSPGPTLR</sequence>
<accession>A0A285VX13</accession>
<dbReference type="EMBL" id="OBQK01000016">
    <property type="protein sequence ID" value="SOC57786.1"/>
    <property type="molecule type" value="Genomic_DNA"/>
</dbReference>